<accession>A0A9P0BKJ0</accession>
<dbReference type="Proteomes" id="UP001154114">
    <property type="component" value="Chromosome 10"/>
</dbReference>
<gene>
    <name evidence="3" type="ORF">CINC_LOCUS789</name>
</gene>
<dbReference type="GO" id="GO:0005829">
    <property type="term" value="C:cytosol"/>
    <property type="evidence" value="ECO:0007669"/>
    <property type="project" value="UniProtKB-SubCell"/>
</dbReference>
<evidence type="ECO:0000313" key="3">
    <source>
        <dbReference type="EMBL" id="CAH0578948.1"/>
    </source>
</evidence>
<dbReference type="OrthoDB" id="284473at2759"/>
<evidence type="ECO:0000259" key="2">
    <source>
        <dbReference type="Pfam" id="PF03644"/>
    </source>
</evidence>
<feature type="region of interest" description="Disordered" evidence="1">
    <location>
        <begin position="466"/>
        <end position="492"/>
    </location>
</feature>
<proteinExistence type="predicted"/>
<name>A0A9P0BKJ0_CHRIL</name>
<evidence type="ECO:0000313" key="4">
    <source>
        <dbReference type="Proteomes" id="UP001154114"/>
    </source>
</evidence>
<sequence length="806" mass="92324">MPRRKAQKPLKLDPLTCKPLDSYSEILLFLENPPPWRTLCQELKPHSEYLLRNVELNKNFNYASFETPESFCHFDPDAEEPTRYHQNSLRKTLVCHDLANGYHDDCMIDGTGNYEAYTFYNWAGIDIFCYFSHHLITIPPLGWINVGHAHGVKVIGTVITEWADGITFWDQVLASELEYHNLASALVAIAKTLKFDGWLLNVENKIAKPDVLLDFVRHFHRLLHQELPHAVLVWYDSVTIQGNLNWQNGLNERNKAFFDVCDGFFTNYSWTVSDVVSSAEAAEERVTDLFIGIDVWGRNFYGGGQFNTQEAIRVAHQVGCSLAIFAPAWTTEAQTTDKADYNFVIMAENLDNFGQALLRDRALWDSIWPFLNTRVPCQMPFQTSFCRGMGKKRRFYGETLSPTPWYNLRHQQYQPNAAHGPHGYLLSTVDKISKHKHGSTHKSEKRGIIRVRHDFQSTRQELLATTHREDSNVSESDVFDEEDDTTDYKSDDFDVEPRTAVKKSRMREALLNLFRPKPAKPAEEEPHKEIKFVENVDVQSETVSNPENVDEVDRKPLESGRERRLEIKYDTLDNEDSLAGPSISSSGPGFNRSMQQMSMNLHLGNTAEKTRYCLTRVPQERECLELYLEDSFMGGGCLKINPSDKISSEHRYTRLFFCDFKCEDTLVFCVVTKVLPQYMDQSLNVSLFMRNAQDESLTVVLTGRNVAHTAKLDASSSGVKYVYPLNMSSEDVFQELRTHLLLHEPGFYVPVENAYYWVVRYYEVRVPGSRLTSVNLRTGLPQGGILLGHFGICHRFKTPEPAPAVS</sequence>
<evidence type="ECO:0000256" key="1">
    <source>
        <dbReference type="SAM" id="MobiDB-lite"/>
    </source>
</evidence>
<dbReference type="Pfam" id="PF03644">
    <property type="entry name" value="Glyco_hydro_85"/>
    <property type="match status" value="1"/>
</dbReference>
<dbReference type="InterPro" id="IPR032979">
    <property type="entry name" value="ENGase"/>
</dbReference>
<dbReference type="InterPro" id="IPR005201">
    <property type="entry name" value="TIM_ENGase"/>
</dbReference>
<dbReference type="PANTHER" id="PTHR13246">
    <property type="entry name" value="ENDO BETA N-ACETYLGLUCOSAMINIDASE"/>
    <property type="match status" value="1"/>
</dbReference>
<reference evidence="3" key="1">
    <citation type="submission" date="2021-12" db="EMBL/GenBank/DDBJ databases">
        <authorList>
            <person name="King R."/>
        </authorList>
    </citation>
    <scope>NUCLEOTIDE SEQUENCE</scope>
</reference>
<keyword evidence="4" id="KW-1185">Reference proteome</keyword>
<dbReference type="EMBL" id="LR824013">
    <property type="protein sequence ID" value="CAH0578948.1"/>
    <property type="molecule type" value="Genomic_DNA"/>
</dbReference>
<dbReference type="PANTHER" id="PTHR13246:SF1">
    <property type="entry name" value="CYTOSOLIC ENDO-BETA-N-ACETYLGLUCOSAMINIDASE"/>
    <property type="match status" value="1"/>
</dbReference>
<dbReference type="Gene3D" id="2.60.120.260">
    <property type="entry name" value="Galactose-binding domain-like"/>
    <property type="match status" value="2"/>
</dbReference>
<dbReference type="GO" id="GO:0033925">
    <property type="term" value="F:mannosyl-glycoprotein endo-beta-N-acetylglucosaminidase activity"/>
    <property type="evidence" value="ECO:0007669"/>
    <property type="project" value="UniProtKB-EC"/>
</dbReference>
<protein>
    <recommendedName>
        <fullName evidence="2">Cytosolic endo-beta-N-acetylglucosaminidase TIM barrel domain-containing protein</fullName>
    </recommendedName>
</protein>
<feature type="domain" description="Cytosolic endo-beta-N-acetylglucosaminidase TIM barrel" evidence="2">
    <location>
        <begin position="103"/>
        <end position="392"/>
    </location>
</feature>
<dbReference type="AlphaFoldDB" id="A0A9P0BKJ0"/>
<dbReference type="Gene3D" id="3.20.20.80">
    <property type="entry name" value="Glycosidases"/>
    <property type="match status" value="1"/>
</dbReference>
<dbReference type="CDD" id="cd06547">
    <property type="entry name" value="GH85_ENGase"/>
    <property type="match status" value="1"/>
</dbReference>
<organism evidence="3 4">
    <name type="scientific">Chrysodeixis includens</name>
    <name type="common">Soybean looper</name>
    <name type="synonym">Pseudoplusia includens</name>
    <dbReference type="NCBI Taxonomy" id="689277"/>
    <lineage>
        <taxon>Eukaryota</taxon>
        <taxon>Metazoa</taxon>
        <taxon>Ecdysozoa</taxon>
        <taxon>Arthropoda</taxon>
        <taxon>Hexapoda</taxon>
        <taxon>Insecta</taxon>
        <taxon>Pterygota</taxon>
        <taxon>Neoptera</taxon>
        <taxon>Endopterygota</taxon>
        <taxon>Lepidoptera</taxon>
        <taxon>Glossata</taxon>
        <taxon>Ditrysia</taxon>
        <taxon>Noctuoidea</taxon>
        <taxon>Noctuidae</taxon>
        <taxon>Plusiinae</taxon>
        <taxon>Chrysodeixis</taxon>
    </lineage>
</organism>